<gene>
    <name evidence="3" type="ORF">BDV98DRAFT_574713</name>
</gene>
<dbReference type="GO" id="GO:0030246">
    <property type="term" value="F:carbohydrate binding"/>
    <property type="evidence" value="ECO:0007669"/>
    <property type="project" value="UniProtKB-KW"/>
</dbReference>
<dbReference type="EMBL" id="ML178848">
    <property type="protein sequence ID" value="TFK97369.1"/>
    <property type="molecule type" value="Genomic_DNA"/>
</dbReference>
<accession>A0A5C3Q8I2</accession>
<feature type="signal peptide" evidence="1">
    <location>
        <begin position="1"/>
        <end position="17"/>
    </location>
</feature>
<dbReference type="GO" id="GO:0005975">
    <property type="term" value="P:carbohydrate metabolic process"/>
    <property type="evidence" value="ECO:0007669"/>
    <property type="project" value="InterPro"/>
</dbReference>
<dbReference type="PANTHER" id="PTHR38121">
    <property type="entry name" value="GH16 DOMAIN-CONTAINING PROTEIN"/>
    <property type="match status" value="1"/>
</dbReference>
<dbReference type="Pfam" id="PF00722">
    <property type="entry name" value="Glyco_hydro_16"/>
    <property type="match status" value="1"/>
</dbReference>
<feature type="chain" id="PRO_5023048237" evidence="1">
    <location>
        <begin position="18"/>
        <end position="285"/>
    </location>
</feature>
<dbReference type="InterPro" id="IPR000757">
    <property type="entry name" value="Beta-glucanase-like"/>
</dbReference>
<dbReference type="Proteomes" id="UP000305067">
    <property type="component" value="Unassembled WGS sequence"/>
</dbReference>
<dbReference type="SUPFAM" id="SSF49899">
    <property type="entry name" value="Concanavalin A-like lectins/glucanases"/>
    <property type="match status" value="1"/>
</dbReference>
<name>A0A5C3Q8I2_9AGAR</name>
<keyword evidence="3" id="KW-0430">Lectin</keyword>
<dbReference type="GO" id="GO:0004553">
    <property type="term" value="F:hydrolase activity, hydrolyzing O-glycosyl compounds"/>
    <property type="evidence" value="ECO:0007669"/>
    <property type="project" value="InterPro"/>
</dbReference>
<sequence length="285" mass="31172">MLSKLALALLAVSQTLAGPLDAYVYKPGDLKNLGIERIPGLAPRTAFNGTVSLAPRAPSRTFIDFSGKRPGENAVDFLNQYNFRVSTDTIAAPPITRKFFTENVYFGQGVLNLRVSAYNGNGVIGSAQIHSRSYSRYGSFRVVSRSSRQGGVCEGNFFYLNDNQEVDWEMLTSTIDRSSACVPAGIWATNQATTPGGQKNSAVVPLPWDPRAGFHEYRVDWTAQATTFYLDGVQKARFTTNVPTAELLFITEAWSSGDPCWSNGPPTGDSVTEIRSIDLYQGYVP</sequence>
<feature type="domain" description="GH16" evidence="2">
    <location>
        <begin position="63"/>
        <end position="285"/>
    </location>
</feature>
<proteinExistence type="predicted"/>
<dbReference type="Gene3D" id="2.60.120.200">
    <property type="match status" value="1"/>
</dbReference>
<dbReference type="InterPro" id="IPR013320">
    <property type="entry name" value="ConA-like_dom_sf"/>
</dbReference>
<dbReference type="AlphaFoldDB" id="A0A5C3Q8I2"/>
<protein>
    <submittedName>
        <fullName evidence="3">Concanavalin A-like lectin/glucanase domain-containing protein</fullName>
    </submittedName>
</protein>
<evidence type="ECO:0000259" key="2">
    <source>
        <dbReference type="PROSITE" id="PS51762"/>
    </source>
</evidence>
<dbReference type="OrthoDB" id="25131at2759"/>
<keyword evidence="4" id="KW-1185">Reference proteome</keyword>
<dbReference type="STRING" id="1884261.A0A5C3Q8I2"/>
<keyword evidence="1" id="KW-0732">Signal</keyword>
<evidence type="ECO:0000313" key="3">
    <source>
        <dbReference type="EMBL" id="TFK97369.1"/>
    </source>
</evidence>
<evidence type="ECO:0000313" key="4">
    <source>
        <dbReference type="Proteomes" id="UP000305067"/>
    </source>
</evidence>
<reference evidence="3 4" key="1">
    <citation type="journal article" date="2019" name="Nat. Ecol. Evol.">
        <title>Megaphylogeny resolves global patterns of mushroom evolution.</title>
        <authorList>
            <person name="Varga T."/>
            <person name="Krizsan K."/>
            <person name="Foldi C."/>
            <person name="Dima B."/>
            <person name="Sanchez-Garcia M."/>
            <person name="Sanchez-Ramirez S."/>
            <person name="Szollosi G.J."/>
            <person name="Szarkandi J.G."/>
            <person name="Papp V."/>
            <person name="Albert L."/>
            <person name="Andreopoulos W."/>
            <person name="Angelini C."/>
            <person name="Antonin V."/>
            <person name="Barry K.W."/>
            <person name="Bougher N.L."/>
            <person name="Buchanan P."/>
            <person name="Buyck B."/>
            <person name="Bense V."/>
            <person name="Catcheside P."/>
            <person name="Chovatia M."/>
            <person name="Cooper J."/>
            <person name="Damon W."/>
            <person name="Desjardin D."/>
            <person name="Finy P."/>
            <person name="Geml J."/>
            <person name="Haridas S."/>
            <person name="Hughes K."/>
            <person name="Justo A."/>
            <person name="Karasinski D."/>
            <person name="Kautmanova I."/>
            <person name="Kiss B."/>
            <person name="Kocsube S."/>
            <person name="Kotiranta H."/>
            <person name="LaButti K.M."/>
            <person name="Lechner B.E."/>
            <person name="Liimatainen K."/>
            <person name="Lipzen A."/>
            <person name="Lukacs Z."/>
            <person name="Mihaltcheva S."/>
            <person name="Morgado L.N."/>
            <person name="Niskanen T."/>
            <person name="Noordeloos M.E."/>
            <person name="Ohm R.A."/>
            <person name="Ortiz-Santana B."/>
            <person name="Ovrebo C."/>
            <person name="Racz N."/>
            <person name="Riley R."/>
            <person name="Savchenko A."/>
            <person name="Shiryaev A."/>
            <person name="Soop K."/>
            <person name="Spirin V."/>
            <person name="Szebenyi C."/>
            <person name="Tomsovsky M."/>
            <person name="Tulloss R.E."/>
            <person name="Uehling J."/>
            <person name="Grigoriev I.V."/>
            <person name="Vagvolgyi C."/>
            <person name="Papp T."/>
            <person name="Martin F.M."/>
            <person name="Miettinen O."/>
            <person name="Hibbett D.S."/>
            <person name="Nagy L.G."/>
        </authorList>
    </citation>
    <scope>NUCLEOTIDE SEQUENCE [LARGE SCALE GENOMIC DNA]</scope>
    <source>
        <strain evidence="3 4">CBS 309.79</strain>
    </source>
</reference>
<organism evidence="3 4">
    <name type="scientific">Pterulicium gracile</name>
    <dbReference type="NCBI Taxonomy" id="1884261"/>
    <lineage>
        <taxon>Eukaryota</taxon>
        <taxon>Fungi</taxon>
        <taxon>Dikarya</taxon>
        <taxon>Basidiomycota</taxon>
        <taxon>Agaricomycotina</taxon>
        <taxon>Agaricomycetes</taxon>
        <taxon>Agaricomycetidae</taxon>
        <taxon>Agaricales</taxon>
        <taxon>Pleurotineae</taxon>
        <taxon>Pterulaceae</taxon>
        <taxon>Pterulicium</taxon>
    </lineage>
</organism>
<dbReference type="PROSITE" id="PS51762">
    <property type="entry name" value="GH16_2"/>
    <property type="match status" value="1"/>
</dbReference>
<dbReference type="PANTHER" id="PTHR38121:SF2">
    <property type="entry name" value="ACYLTRANSFERASE 3 DOMAIN-CONTAINING PROTEIN"/>
    <property type="match status" value="1"/>
</dbReference>
<dbReference type="CDD" id="cd00413">
    <property type="entry name" value="Glyco_hydrolase_16"/>
    <property type="match status" value="1"/>
</dbReference>
<evidence type="ECO:0000256" key="1">
    <source>
        <dbReference type="SAM" id="SignalP"/>
    </source>
</evidence>